<keyword evidence="3" id="KW-0238">DNA-binding</keyword>
<dbReference type="Proteomes" id="UP001595872">
    <property type="component" value="Unassembled WGS sequence"/>
</dbReference>
<proteinExistence type="inferred from homology"/>
<evidence type="ECO:0000256" key="4">
    <source>
        <dbReference type="ARBA" id="ARBA00038652"/>
    </source>
</evidence>
<evidence type="ECO:0000259" key="6">
    <source>
        <dbReference type="Pfam" id="PF01420"/>
    </source>
</evidence>
<dbReference type="InterPro" id="IPR044946">
    <property type="entry name" value="Restrct_endonuc_typeI_TRD_sf"/>
</dbReference>
<keyword evidence="8" id="KW-1185">Reference proteome</keyword>
<dbReference type="Pfam" id="PF01420">
    <property type="entry name" value="Methylase_S"/>
    <property type="match status" value="2"/>
</dbReference>
<evidence type="ECO:0000256" key="1">
    <source>
        <dbReference type="ARBA" id="ARBA00010923"/>
    </source>
</evidence>
<feature type="domain" description="Type I restriction modification DNA specificity" evidence="6">
    <location>
        <begin position="5"/>
        <end position="172"/>
    </location>
</feature>
<evidence type="ECO:0000313" key="7">
    <source>
        <dbReference type="EMBL" id="MFC4911450.1"/>
    </source>
</evidence>
<dbReference type="RefSeq" id="WP_378260370.1">
    <property type="nucleotide sequence ID" value="NZ_JBHSIT010000009.1"/>
</dbReference>
<feature type="region of interest" description="Disordered" evidence="5">
    <location>
        <begin position="429"/>
        <end position="449"/>
    </location>
</feature>
<evidence type="ECO:0000256" key="2">
    <source>
        <dbReference type="ARBA" id="ARBA00022747"/>
    </source>
</evidence>
<evidence type="ECO:0000256" key="5">
    <source>
        <dbReference type="SAM" id="MobiDB-lite"/>
    </source>
</evidence>
<accession>A0ABV9U4N1</accession>
<dbReference type="GO" id="GO:0004519">
    <property type="term" value="F:endonuclease activity"/>
    <property type="evidence" value="ECO:0007669"/>
    <property type="project" value="UniProtKB-KW"/>
</dbReference>
<dbReference type="EC" id="3.1.21.-" evidence="7"/>
<dbReference type="SUPFAM" id="SSF116734">
    <property type="entry name" value="DNA methylase specificity domain"/>
    <property type="match status" value="2"/>
</dbReference>
<dbReference type="EMBL" id="JBHSIT010000009">
    <property type="protein sequence ID" value="MFC4911450.1"/>
    <property type="molecule type" value="Genomic_DNA"/>
</dbReference>
<dbReference type="CDD" id="cd17253">
    <property type="entry name" value="RMtype1_S_Eco933I-TRD2-CR2_like"/>
    <property type="match status" value="2"/>
</dbReference>
<dbReference type="PANTHER" id="PTHR43140:SF1">
    <property type="entry name" value="TYPE I RESTRICTION ENZYME ECOKI SPECIFICITY SUBUNIT"/>
    <property type="match status" value="1"/>
</dbReference>
<protein>
    <submittedName>
        <fullName evidence="7">Restriction endonuclease subunit S</fullName>
        <ecNumber evidence="7">3.1.21.-</ecNumber>
    </submittedName>
</protein>
<dbReference type="InterPro" id="IPR000055">
    <property type="entry name" value="Restrct_endonuc_typeI_TRD"/>
</dbReference>
<organism evidence="7 8">
    <name type="scientific">Actinomadura gamaensis</name>
    <dbReference type="NCBI Taxonomy" id="1763541"/>
    <lineage>
        <taxon>Bacteria</taxon>
        <taxon>Bacillati</taxon>
        <taxon>Actinomycetota</taxon>
        <taxon>Actinomycetes</taxon>
        <taxon>Streptosporangiales</taxon>
        <taxon>Thermomonosporaceae</taxon>
        <taxon>Actinomadura</taxon>
    </lineage>
</organism>
<dbReference type="Gene3D" id="3.90.220.20">
    <property type="entry name" value="DNA methylase specificity domains"/>
    <property type="match status" value="2"/>
</dbReference>
<feature type="compositionally biased region" description="Basic and acidic residues" evidence="5">
    <location>
        <begin position="437"/>
        <end position="449"/>
    </location>
</feature>
<comment type="caution">
    <text evidence="7">The sequence shown here is derived from an EMBL/GenBank/DDBJ whole genome shotgun (WGS) entry which is preliminary data.</text>
</comment>
<sequence length="449" mass="50587">MTDLPSGWVETTLGDIAETSLGKMLDRGKGNGGQVVPYLRNVNVQWGRIDLDDVRTMEIPGDELAFFRLEPGDLLVCEGGEVGRCAIWPGTGEYMAYQKALHRIRPHAGVEAKYLCYLLEYMSISKMFAPYTTGSTIKHLPQQQLRRLPIKLPPTAEQRRIVAVLEDHLSRLAASTVTIRESMKRAKNLKLRLLDDYVTDIEKKWKRVALGHVAEVQSGIQKQPRRRPVDNSYPFLRVANVYRGELDLSDVHQVELFEGEIDRYRLRAGDLLVVEGNGSPTQIGRAAIWRDDIPNCVHQNHLIRVRPGLELDPSYLEFVWNTPKTAREVRSVASSTSGLFTLSAAKVKSISIPVPPRSVQELLVAEVQRWWACLDDAERSLEGGYRKAGSLRRSLLAEAFAGRLVGQNPSDEPASILLDRIRSEWATQRPIRRARRGKDGKTPQKETLV</sequence>
<comment type="subunit">
    <text evidence="4">The methyltransferase is composed of M and S polypeptides.</text>
</comment>
<keyword evidence="7" id="KW-0378">Hydrolase</keyword>
<feature type="domain" description="Type I restriction modification DNA specificity" evidence="6">
    <location>
        <begin position="203"/>
        <end position="362"/>
    </location>
</feature>
<evidence type="ECO:0000313" key="8">
    <source>
        <dbReference type="Proteomes" id="UP001595872"/>
    </source>
</evidence>
<name>A0ABV9U4N1_9ACTN</name>
<comment type="similarity">
    <text evidence="1">Belongs to the type-I restriction system S methylase family.</text>
</comment>
<evidence type="ECO:0000256" key="3">
    <source>
        <dbReference type="ARBA" id="ARBA00023125"/>
    </source>
</evidence>
<dbReference type="GO" id="GO:0016787">
    <property type="term" value="F:hydrolase activity"/>
    <property type="evidence" value="ECO:0007669"/>
    <property type="project" value="UniProtKB-KW"/>
</dbReference>
<gene>
    <name evidence="7" type="ORF">ACFPCY_29380</name>
</gene>
<keyword evidence="2" id="KW-0680">Restriction system</keyword>
<keyword evidence="7" id="KW-0255">Endonuclease</keyword>
<dbReference type="PANTHER" id="PTHR43140">
    <property type="entry name" value="TYPE-1 RESTRICTION ENZYME ECOKI SPECIFICITY PROTEIN"/>
    <property type="match status" value="1"/>
</dbReference>
<reference evidence="8" key="1">
    <citation type="journal article" date="2019" name="Int. J. Syst. Evol. Microbiol.">
        <title>The Global Catalogue of Microorganisms (GCM) 10K type strain sequencing project: providing services to taxonomists for standard genome sequencing and annotation.</title>
        <authorList>
            <consortium name="The Broad Institute Genomics Platform"/>
            <consortium name="The Broad Institute Genome Sequencing Center for Infectious Disease"/>
            <person name="Wu L."/>
            <person name="Ma J."/>
        </authorList>
    </citation>
    <scope>NUCLEOTIDE SEQUENCE [LARGE SCALE GENOMIC DNA]</scope>
    <source>
        <strain evidence="8">KLKA75</strain>
    </source>
</reference>
<keyword evidence="7" id="KW-0540">Nuclease</keyword>
<dbReference type="InterPro" id="IPR051212">
    <property type="entry name" value="Type-I_RE_S_subunit"/>
</dbReference>